<dbReference type="Pfam" id="PF01571">
    <property type="entry name" value="GCV_T"/>
    <property type="match status" value="1"/>
</dbReference>
<protein>
    <recommendedName>
        <fullName evidence="4">Aminomethyltransferase folate-binding domain-containing protein</fullName>
    </recommendedName>
</protein>
<feature type="domain" description="GCVT N-terminal" evidence="1">
    <location>
        <begin position="26"/>
        <end position="267"/>
    </location>
</feature>
<dbReference type="Pfam" id="PF08669">
    <property type="entry name" value="GCV_T_C"/>
    <property type="match status" value="1"/>
</dbReference>
<gene>
    <name evidence="3" type="ORF">METZ01_LOCUS157099</name>
</gene>
<dbReference type="PANTHER" id="PTHR43757:SF2">
    <property type="entry name" value="AMINOMETHYLTRANSFERASE, MITOCHONDRIAL"/>
    <property type="match status" value="1"/>
</dbReference>
<dbReference type="InterPro" id="IPR006222">
    <property type="entry name" value="GCVT_N"/>
</dbReference>
<dbReference type="InterPro" id="IPR028896">
    <property type="entry name" value="GcvT/YgfZ/DmdA"/>
</dbReference>
<dbReference type="PIRSF" id="PIRSF006487">
    <property type="entry name" value="GcvT"/>
    <property type="match status" value="1"/>
</dbReference>
<proteinExistence type="predicted"/>
<dbReference type="PANTHER" id="PTHR43757">
    <property type="entry name" value="AMINOMETHYLTRANSFERASE"/>
    <property type="match status" value="1"/>
</dbReference>
<evidence type="ECO:0000259" key="2">
    <source>
        <dbReference type="Pfam" id="PF08669"/>
    </source>
</evidence>
<dbReference type="SUPFAM" id="SSF103025">
    <property type="entry name" value="Folate-binding domain"/>
    <property type="match status" value="1"/>
</dbReference>
<evidence type="ECO:0000259" key="1">
    <source>
        <dbReference type="Pfam" id="PF01571"/>
    </source>
</evidence>
<dbReference type="Gene3D" id="3.30.1360.120">
    <property type="entry name" value="Probable tRNA modification gtpase trme, domain 1"/>
    <property type="match status" value="1"/>
</dbReference>
<organism evidence="3">
    <name type="scientific">marine metagenome</name>
    <dbReference type="NCBI Taxonomy" id="408172"/>
    <lineage>
        <taxon>unclassified sequences</taxon>
        <taxon>metagenomes</taxon>
        <taxon>ecological metagenomes</taxon>
    </lineage>
</organism>
<evidence type="ECO:0008006" key="4">
    <source>
        <dbReference type="Google" id="ProtNLM"/>
    </source>
</evidence>
<dbReference type="SUPFAM" id="SSF101790">
    <property type="entry name" value="Aminomethyltransferase beta-barrel domain"/>
    <property type="match status" value="1"/>
</dbReference>
<evidence type="ECO:0000313" key="3">
    <source>
        <dbReference type="EMBL" id="SVB04245.1"/>
    </source>
</evidence>
<name>A0A382ART4_9ZZZZ</name>
<dbReference type="InterPro" id="IPR013977">
    <property type="entry name" value="GcvT_C"/>
</dbReference>
<feature type="domain" description="Aminomethyltransferase C-terminal" evidence="2">
    <location>
        <begin position="297"/>
        <end position="378"/>
    </location>
</feature>
<accession>A0A382ART4</accession>
<dbReference type="EMBL" id="UINC01026565">
    <property type="protein sequence ID" value="SVB04245.1"/>
    <property type="molecule type" value="Genomic_DNA"/>
</dbReference>
<dbReference type="AlphaFoldDB" id="A0A382ART4"/>
<sequence>MEKRLENNSHTKLYFGTWNRKSPFFKSTQKYGAKAYDIYCHMYLPIYYDDPVKEYWALVNDVTLWDVSVERIVEITGPDASEFTNSLTCRDLSKCAVGQGKYMLVTSPNGGIVNDPVLLRLGENQWWMALANNDAGLYALGAAINSGLKVKVIEPEVYPLQVQGPKSLKVMKLLFGDKILQVRYYWTLETDLDGIPVVISRTGWTGEMGYEIYLRDPSRGNELWERIMEAGKPYNIRPIAPCEARKIEAGIMNHGQSMNIENNPYEIMGFERLVEDQSSDYIGKKALEKIKEEGVKKRLVGIKVELERTALWMEDAWPVYKEGKQIGKITDLAWSPRLKQNIGYVWVPTSFSEPGVELEIQSTDGKLKGVVTKIPFIDPEKKVPSQKII</sequence>
<dbReference type="InterPro" id="IPR029043">
    <property type="entry name" value="GcvT/YgfZ_C"/>
</dbReference>
<dbReference type="InterPro" id="IPR027266">
    <property type="entry name" value="TrmE/GcvT-like"/>
</dbReference>
<reference evidence="3" key="1">
    <citation type="submission" date="2018-05" db="EMBL/GenBank/DDBJ databases">
        <authorList>
            <person name="Lanie J.A."/>
            <person name="Ng W.-L."/>
            <person name="Kazmierczak K.M."/>
            <person name="Andrzejewski T.M."/>
            <person name="Davidsen T.M."/>
            <person name="Wayne K.J."/>
            <person name="Tettelin H."/>
            <person name="Glass J.I."/>
            <person name="Rusch D."/>
            <person name="Podicherti R."/>
            <person name="Tsui H.-C.T."/>
            <person name="Winkler M.E."/>
        </authorList>
    </citation>
    <scope>NUCLEOTIDE SEQUENCE</scope>
</reference>